<dbReference type="OrthoDB" id="2637024at2759"/>
<dbReference type="AlphaFoldDB" id="W4KK58"/>
<dbReference type="EMBL" id="KI925455">
    <property type="protein sequence ID" value="ETW86248.1"/>
    <property type="molecule type" value="Genomic_DNA"/>
</dbReference>
<dbReference type="RefSeq" id="XP_009543004.1">
    <property type="nucleotide sequence ID" value="XM_009544709.1"/>
</dbReference>
<organism evidence="1 2">
    <name type="scientific">Heterobasidion irregulare (strain TC 32-1)</name>
    <dbReference type="NCBI Taxonomy" id="747525"/>
    <lineage>
        <taxon>Eukaryota</taxon>
        <taxon>Fungi</taxon>
        <taxon>Dikarya</taxon>
        <taxon>Basidiomycota</taxon>
        <taxon>Agaricomycotina</taxon>
        <taxon>Agaricomycetes</taxon>
        <taxon>Russulales</taxon>
        <taxon>Bondarzewiaceae</taxon>
        <taxon>Heterobasidion</taxon>
        <taxon>Heterobasidion annosum species complex</taxon>
    </lineage>
</organism>
<protein>
    <submittedName>
        <fullName evidence="1">Uncharacterized protein</fullName>
    </submittedName>
</protein>
<evidence type="ECO:0000313" key="2">
    <source>
        <dbReference type="Proteomes" id="UP000030671"/>
    </source>
</evidence>
<reference evidence="1 2" key="1">
    <citation type="journal article" date="2012" name="New Phytol.">
        <title>Insight into trade-off between wood decay and parasitism from the genome of a fungal forest pathogen.</title>
        <authorList>
            <person name="Olson A."/>
            <person name="Aerts A."/>
            <person name="Asiegbu F."/>
            <person name="Belbahri L."/>
            <person name="Bouzid O."/>
            <person name="Broberg A."/>
            <person name="Canback B."/>
            <person name="Coutinho P.M."/>
            <person name="Cullen D."/>
            <person name="Dalman K."/>
            <person name="Deflorio G."/>
            <person name="van Diepen L.T."/>
            <person name="Dunand C."/>
            <person name="Duplessis S."/>
            <person name="Durling M."/>
            <person name="Gonthier P."/>
            <person name="Grimwood J."/>
            <person name="Fossdal C.G."/>
            <person name="Hansson D."/>
            <person name="Henrissat B."/>
            <person name="Hietala A."/>
            <person name="Himmelstrand K."/>
            <person name="Hoffmeister D."/>
            <person name="Hogberg N."/>
            <person name="James T.Y."/>
            <person name="Karlsson M."/>
            <person name="Kohler A."/>
            <person name="Kues U."/>
            <person name="Lee Y.H."/>
            <person name="Lin Y.C."/>
            <person name="Lind M."/>
            <person name="Lindquist E."/>
            <person name="Lombard V."/>
            <person name="Lucas S."/>
            <person name="Lunden K."/>
            <person name="Morin E."/>
            <person name="Murat C."/>
            <person name="Park J."/>
            <person name="Raffaello T."/>
            <person name="Rouze P."/>
            <person name="Salamov A."/>
            <person name="Schmutz J."/>
            <person name="Solheim H."/>
            <person name="Stahlberg J."/>
            <person name="Velez H."/>
            <person name="de Vries R.P."/>
            <person name="Wiebenga A."/>
            <person name="Woodward S."/>
            <person name="Yakovlev I."/>
            <person name="Garbelotto M."/>
            <person name="Martin F."/>
            <person name="Grigoriev I.V."/>
            <person name="Stenlid J."/>
        </authorList>
    </citation>
    <scope>NUCLEOTIDE SEQUENCE [LARGE SCALE GENOMIC DNA]</scope>
    <source>
        <strain evidence="1 2">TC 32-1</strain>
    </source>
</reference>
<dbReference type="KEGG" id="hir:HETIRDRAFT_114852"/>
<dbReference type="InParanoid" id="W4KK58"/>
<dbReference type="HOGENOM" id="CLU_1787097_0_0_1"/>
<keyword evidence="2" id="KW-1185">Reference proteome</keyword>
<dbReference type="GeneID" id="20666459"/>
<sequence>MPSVNPPYPSLALVMSSNTGNSADTSRLPAYRASHFERYHPDSRAHPSHHGNHMTTVDYRYRDPPIFQPQRRSSFALPAIIIEDCDIKIEAESNDAEEVVDRRNRINLKTLSDYVFAFAVAVQRKCRRAIAVKRMEDELQFDFLN</sequence>
<proteinExistence type="predicted"/>
<gene>
    <name evidence="1" type="ORF">HETIRDRAFT_114852</name>
</gene>
<evidence type="ECO:0000313" key="1">
    <source>
        <dbReference type="EMBL" id="ETW86248.1"/>
    </source>
</evidence>
<dbReference type="Proteomes" id="UP000030671">
    <property type="component" value="Unassembled WGS sequence"/>
</dbReference>
<name>W4KK58_HETIT</name>
<accession>W4KK58</accession>